<protein>
    <submittedName>
        <fullName evidence="1">Uncharacterized protein</fullName>
    </submittedName>
</protein>
<sequence>MNFHETKMGAVFFNHQLPELIRTLQEIADTLKKPATAAVRLTDTGEPDFLHNLFYGNYEPDIYGCVTAPSELDRHVKEAEKALLPALGESWPLFEQYQMAVSKRNSAIAEQSYCCGYRTAVQMIVIGLAVPPQQTGGVPDEQP</sequence>
<dbReference type="RefSeq" id="WP_110322626.1">
    <property type="nucleotide sequence ID" value="NZ_QJKD01000004.1"/>
</dbReference>
<organism evidence="1 2">
    <name type="scientific">Hungatella effluvii</name>
    <dbReference type="NCBI Taxonomy" id="1096246"/>
    <lineage>
        <taxon>Bacteria</taxon>
        <taxon>Bacillati</taxon>
        <taxon>Bacillota</taxon>
        <taxon>Clostridia</taxon>
        <taxon>Lachnospirales</taxon>
        <taxon>Lachnospiraceae</taxon>
        <taxon>Hungatella</taxon>
    </lineage>
</organism>
<comment type="caution">
    <text evidence="1">The sequence shown here is derived from an EMBL/GenBank/DDBJ whole genome shotgun (WGS) entry which is preliminary data.</text>
</comment>
<reference evidence="1 2" key="1">
    <citation type="submission" date="2018-05" db="EMBL/GenBank/DDBJ databases">
        <title>Genomic Encyclopedia of Type Strains, Phase IV (KMG-IV): sequencing the most valuable type-strain genomes for metagenomic binning, comparative biology and taxonomic classification.</title>
        <authorList>
            <person name="Goeker M."/>
        </authorList>
    </citation>
    <scope>NUCLEOTIDE SEQUENCE [LARGE SCALE GENOMIC DNA]</scope>
    <source>
        <strain evidence="1 2">DSM 24995</strain>
    </source>
</reference>
<evidence type="ECO:0000313" key="2">
    <source>
        <dbReference type="Proteomes" id="UP000248057"/>
    </source>
</evidence>
<evidence type="ECO:0000313" key="1">
    <source>
        <dbReference type="EMBL" id="PXX54284.1"/>
    </source>
</evidence>
<dbReference type="Pfam" id="PF20648">
    <property type="entry name" value="DUF6809"/>
    <property type="match status" value="1"/>
</dbReference>
<proteinExistence type="predicted"/>
<dbReference type="EMBL" id="QJKD01000004">
    <property type="protein sequence ID" value="PXX54284.1"/>
    <property type="molecule type" value="Genomic_DNA"/>
</dbReference>
<dbReference type="Proteomes" id="UP000248057">
    <property type="component" value="Unassembled WGS sequence"/>
</dbReference>
<keyword evidence="2" id="KW-1185">Reference proteome</keyword>
<name>A0A2V3YKZ2_9FIRM</name>
<gene>
    <name evidence="1" type="ORF">DFR60_104109</name>
</gene>
<accession>A0A2V3YKZ2</accession>
<dbReference type="GeneID" id="86061135"/>
<dbReference type="InterPro" id="IPR049215">
    <property type="entry name" value="DUF6809"/>
</dbReference>
<dbReference type="AlphaFoldDB" id="A0A2V3YKZ2"/>